<feature type="non-terminal residue" evidence="1">
    <location>
        <position position="62"/>
    </location>
</feature>
<dbReference type="Gene3D" id="3.90.1860.10">
    <property type="entry name" value="tRNA-splicing ligase RtcB"/>
    <property type="match status" value="1"/>
</dbReference>
<dbReference type="InterPro" id="IPR036025">
    <property type="entry name" value="RtcB-like_sf"/>
</dbReference>
<name>X0SJG3_9ZZZZ</name>
<accession>X0SJG3</accession>
<evidence type="ECO:0000313" key="1">
    <source>
        <dbReference type="EMBL" id="GAF81233.1"/>
    </source>
</evidence>
<dbReference type="GO" id="GO:0006396">
    <property type="term" value="P:RNA processing"/>
    <property type="evidence" value="ECO:0007669"/>
    <property type="project" value="InterPro"/>
</dbReference>
<dbReference type="AlphaFoldDB" id="X0SJG3"/>
<dbReference type="EMBL" id="BARS01005956">
    <property type="protein sequence ID" value="GAF81233.1"/>
    <property type="molecule type" value="Genomic_DNA"/>
</dbReference>
<sequence>MSENLQRLDRWRLRLARTGAMQVPATVYASEKLRIEGDAIRQLAAAAAVPTVKRALATPDIH</sequence>
<proteinExistence type="predicted"/>
<protein>
    <recommendedName>
        <fullName evidence="2">3'-phosphate/5'-hydroxy nucleic acid ligase</fullName>
    </recommendedName>
</protein>
<organism evidence="1">
    <name type="scientific">marine sediment metagenome</name>
    <dbReference type="NCBI Taxonomy" id="412755"/>
    <lineage>
        <taxon>unclassified sequences</taxon>
        <taxon>metagenomes</taxon>
        <taxon>ecological metagenomes</taxon>
    </lineage>
</organism>
<evidence type="ECO:0008006" key="2">
    <source>
        <dbReference type="Google" id="ProtNLM"/>
    </source>
</evidence>
<comment type="caution">
    <text evidence="1">The sequence shown here is derived from an EMBL/GenBank/DDBJ whole genome shotgun (WGS) entry which is preliminary data.</text>
</comment>
<gene>
    <name evidence="1" type="ORF">S01H1_11677</name>
</gene>
<reference evidence="1" key="1">
    <citation type="journal article" date="2014" name="Front. Microbiol.">
        <title>High frequency of phylogenetically diverse reductive dehalogenase-homologous genes in deep subseafloor sedimentary metagenomes.</title>
        <authorList>
            <person name="Kawai M."/>
            <person name="Futagami T."/>
            <person name="Toyoda A."/>
            <person name="Takaki Y."/>
            <person name="Nishi S."/>
            <person name="Hori S."/>
            <person name="Arai W."/>
            <person name="Tsubouchi T."/>
            <person name="Morono Y."/>
            <person name="Uchiyama I."/>
            <person name="Ito T."/>
            <person name="Fujiyama A."/>
            <person name="Inagaki F."/>
            <person name="Takami H."/>
        </authorList>
    </citation>
    <scope>NUCLEOTIDE SEQUENCE</scope>
    <source>
        <strain evidence="1">Expedition CK06-06</strain>
    </source>
</reference>